<keyword evidence="2" id="KW-1185">Reference proteome</keyword>
<accession>C8PEU4</accession>
<organism evidence="1 2">
    <name type="scientific">Campylobacter gracilis RM3268</name>
    <dbReference type="NCBI Taxonomy" id="553220"/>
    <lineage>
        <taxon>Bacteria</taxon>
        <taxon>Pseudomonadati</taxon>
        <taxon>Campylobacterota</taxon>
        <taxon>Epsilonproteobacteria</taxon>
        <taxon>Campylobacterales</taxon>
        <taxon>Campylobacteraceae</taxon>
        <taxon>Campylobacter</taxon>
    </lineage>
</organism>
<gene>
    <name evidence="1" type="ORF">CAMGR0001_2583</name>
</gene>
<sequence>MLPPLNLALRRSRAKAKKPEFAGLCLNFVAHAQQEYYAPLCKIIA</sequence>
<proteinExistence type="predicted"/>
<name>C8PEU4_9BACT</name>
<dbReference type="Proteomes" id="UP000005709">
    <property type="component" value="Unassembled WGS sequence"/>
</dbReference>
<protein>
    <submittedName>
        <fullName evidence="1">Uncharacterized protein</fullName>
    </submittedName>
</protein>
<reference evidence="1 2" key="1">
    <citation type="submission" date="2009-07" db="EMBL/GenBank/DDBJ databases">
        <authorList>
            <person name="Madupu R."/>
            <person name="Sebastian Y."/>
            <person name="Durkin A.S."/>
            <person name="Torralba M."/>
            <person name="Methe B."/>
            <person name="Sutton G.G."/>
            <person name="Strausberg R.L."/>
            <person name="Nelson K.E."/>
        </authorList>
    </citation>
    <scope>NUCLEOTIDE SEQUENCE [LARGE SCALE GENOMIC DNA]</scope>
    <source>
        <strain evidence="1 2">RM3268</strain>
    </source>
</reference>
<dbReference type="EMBL" id="ACYG01000009">
    <property type="protein sequence ID" value="EEV18572.1"/>
    <property type="molecule type" value="Genomic_DNA"/>
</dbReference>
<dbReference type="AlphaFoldDB" id="C8PEU4"/>
<evidence type="ECO:0000313" key="1">
    <source>
        <dbReference type="EMBL" id="EEV18572.1"/>
    </source>
</evidence>
<evidence type="ECO:0000313" key="2">
    <source>
        <dbReference type="Proteomes" id="UP000005709"/>
    </source>
</evidence>
<comment type="caution">
    <text evidence="1">The sequence shown here is derived from an EMBL/GenBank/DDBJ whole genome shotgun (WGS) entry which is preliminary data.</text>
</comment>